<keyword evidence="1" id="KW-0614">Plasmid</keyword>
<keyword evidence="2" id="KW-1185">Reference proteome</keyword>
<gene>
    <name evidence="1" type="ORF">CO711_19170</name>
</gene>
<reference evidence="2" key="1">
    <citation type="submission" date="2017-09" db="EMBL/GenBank/DDBJ databases">
        <title>FDA dAtabase for Regulatory Grade micrObial Sequences (FDA-ARGOS): Supporting development and validation of Infectious Disease Dx tests.</title>
        <authorList>
            <person name="Minogue T."/>
            <person name="Wolcott M."/>
            <person name="Wasieloski L."/>
            <person name="Aguilar W."/>
            <person name="Moore D."/>
            <person name="Tallon L.J."/>
            <person name="Sadzewicz L."/>
            <person name="Ott S."/>
            <person name="Zhao X."/>
            <person name="Nagaraj S."/>
            <person name="Vavikolanu K."/>
            <person name="Aluvathingal J."/>
            <person name="Nadendla S."/>
            <person name="Sichtig H."/>
        </authorList>
    </citation>
    <scope>NUCLEOTIDE SEQUENCE [LARGE SCALE GENOMIC DNA]</scope>
    <source>
        <strain evidence="2">FDAARGOS_388</strain>
        <plasmid evidence="2">unnamed1</plasmid>
    </source>
</reference>
<dbReference type="PANTHER" id="PTHR35004:SF8">
    <property type="entry name" value="TRANSPOSASE RV3428C-RELATED"/>
    <property type="match status" value="1"/>
</dbReference>
<dbReference type="EMBL" id="CP023519">
    <property type="protein sequence ID" value="ATF79587.1"/>
    <property type="molecule type" value="Genomic_DNA"/>
</dbReference>
<organism evidence="1 2">
    <name type="scientific">Burkholderia cepacia</name>
    <name type="common">Pseudomonas cepacia</name>
    <dbReference type="NCBI Taxonomy" id="292"/>
    <lineage>
        <taxon>Bacteria</taxon>
        <taxon>Pseudomonadati</taxon>
        <taxon>Pseudomonadota</taxon>
        <taxon>Betaproteobacteria</taxon>
        <taxon>Burkholderiales</taxon>
        <taxon>Burkholderiaceae</taxon>
        <taxon>Burkholderia</taxon>
        <taxon>Burkholderia cepacia complex</taxon>
    </lineage>
</organism>
<proteinExistence type="predicted"/>
<protein>
    <submittedName>
        <fullName evidence="1">Transposase</fullName>
    </submittedName>
</protein>
<evidence type="ECO:0000313" key="1">
    <source>
        <dbReference type="EMBL" id="ATF79587.1"/>
    </source>
</evidence>
<dbReference type="Proteomes" id="UP000218103">
    <property type="component" value="Plasmid unnamed1"/>
</dbReference>
<accession>A0ABM6NZ19</accession>
<dbReference type="SUPFAM" id="SSF46689">
    <property type="entry name" value="Homeodomain-like"/>
    <property type="match status" value="1"/>
</dbReference>
<evidence type="ECO:0000313" key="2">
    <source>
        <dbReference type="Proteomes" id="UP000218103"/>
    </source>
</evidence>
<dbReference type="PANTHER" id="PTHR35004">
    <property type="entry name" value="TRANSPOSASE RV3428C-RELATED"/>
    <property type="match status" value="1"/>
</dbReference>
<sequence length="149" mass="16909">MFAPKGPPSGGALIAETPMTIPVELEAQILRLYYAEKWPCGTIAKQLRVHRETAQRVIAHAGLPRIGPQPKPSMIEPYLPFIRQTLTKYPTLTASRLYVMVRERGYKGAPDHFRHLISLHRPRKPAEAFLRLRTLPGEQAQVDWGHFGH</sequence>
<name>A0ABM6NZ19_BURCE</name>
<dbReference type="InterPro" id="IPR009057">
    <property type="entry name" value="Homeodomain-like_sf"/>
</dbReference>
<geneLocation type="plasmid" evidence="1 2">
    <name>unnamed1</name>
</geneLocation>